<dbReference type="OrthoDB" id="582170at2"/>
<dbReference type="Proteomes" id="UP000221860">
    <property type="component" value="Unassembled WGS sequence"/>
</dbReference>
<dbReference type="SMART" id="SM00448">
    <property type="entry name" value="REC"/>
    <property type="match status" value="1"/>
</dbReference>
<accession>A0A2G1MCN1</accession>
<dbReference type="SUPFAM" id="SSF52172">
    <property type="entry name" value="CheY-like"/>
    <property type="match status" value="1"/>
</dbReference>
<evidence type="ECO:0000256" key="2">
    <source>
        <dbReference type="PROSITE-ProRule" id="PRU00169"/>
    </source>
</evidence>
<dbReference type="EMBL" id="NQWH01000038">
    <property type="protein sequence ID" value="PHP26430.1"/>
    <property type="molecule type" value="Genomic_DNA"/>
</dbReference>
<gene>
    <name evidence="4" type="ORF">CJ301_16570</name>
</gene>
<dbReference type="PROSITE" id="PS50110">
    <property type="entry name" value="RESPONSE_REGULATORY"/>
    <property type="match status" value="1"/>
</dbReference>
<dbReference type="InterPro" id="IPR001789">
    <property type="entry name" value="Sig_transdc_resp-reg_receiver"/>
</dbReference>
<protein>
    <recommendedName>
        <fullName evidence="3">Response regulatory domain-containing protein</fullName>
    </recommendedName>
</protein>
<dbReference type="InterPro" id="IPR050595">
    <property type="entry name" value="Bact_response_regulator"/>
</dbReference>
<dbReference type="InterPro" id="IPR011006">
    <property type="entry name" value="CheY-like_superfamily"/>
</dbReference>
<organism evidence="4 5">
    <name type="scientific">Limimaricola cinnabarinus</name>
    <dbReference type="NCBI Taxonomy" id="1125964"/>
    <lineage>
        <taxon>Bacteria</taxon>
        <taxon>Pseudomonadati</taxon>
        <taxon>Pseudomonadota</taxon>
        <taxon>Alphaproteobacteria</taxon>
        <taxon>Rhodobacterales</taxon>
        <taxon>Paracoccaceae</taxon>
        <taxon>Limimaricola</taxon>
    </lineage>
</organism>
<keyword evidence="1 2" id="KW-0597">Phosphoprotein</keyword>
<comment type="caution">
    <text evidence="4">The sequence shown here is derived from an EMBL/GenBank/DDBJ whole genome shotgun (WGS) entry which is preliminary data.</text>
</comment>
<evidence type="ECO:0000256" key="1">
    <source>
        <dbReference type="ARBA" id="ARBA00022553"/>
    </source>
</evidence>
<dbReference type="Gene3D" id="3.40.50.2300">
    <property type="match status" value="1"/>
</dbReference>
<feature type="modified residue" description="4-aspartylphosphate" evidence="2">
    <location>
        <position position="75"/>
    </location>
</feature>
<dbReference type="GO" id="GO:0000160">
    <property type="term" value="P:phosphorelay signal transduction system"/>
    <property type="evidence" value="ECO:0007669"/>
    <property type="project" value="InterPro"/>
</dbReference>
<evidence type="ECO:0000259" key="3">
    <source>
        <dbReference type="PROSITE" id="PS50110"/>
    </source>
</evidence>
<sequence length="141" mass="15130">MDGSSDWSSNPSSSGEEFSLDHKLRILIVEDELLIALDAEMALQDAGHNIVGTATTEEQAVEMAISQKPELMIVDLRLAHGGCGRAAVERIRLILDVEVIFASGNLDPAMRARLEGLEPVAMLSKPYGGDELVRTVETAAA</sequence>
<dbReference type="AlphaFoldDB" id="A0A2G1MCN1"/>
<evidence type="ECO:0000313" key="5">
    <source>
        <dbReference type="Proteomes" id="UP000221860"/>
    </source>
</evidence>
<name>A0A2G1MCN1_9RHOB</name>
<dbReference type="PANTHER" id="PTHR44591:SF3">
    <property type="entry name" value="RESPONSE REGULATORY DOMAIN-CONTAINING PROTEIN"/>
    <property type="match status" value="1"/>
</dbReference>
<proteinExistence type="predicted"/>
<dbReference type="PANTHER" id="PTHR44591">
    <property type="entry name" value="STRESS RESPONSE REGULATOR PROTEIN 1"/>
    <property type="match status" value="1"/>
</dbReference>
<keyword evidence="5" id="KW-1185">Reference proteome</keyword>
<dbReference type="Pfam" id="PF00072">
    <property type="entry name" value="Response_reg"/>
    <property type="match status" value="1"/>
</dbReference>
<reference evidence="4 5" key="1">
    <citation type="submission" date="2017-08" db="EMBL/GenBank/DDBJ databases">
        <title>Draft Genome Sequence of Loktanella cinnabarina Strain XM1, Isolated from Coastal Surface Water.</title>
        <authorList>
            <person name="Ma R."/>
            <person name="Wang J."/>
            <person name="Wang Q."/>
            <person name="Ma Z."/>
            <person name="Li J."/>
            <person name="Chen L."/>
        </authorList>
    </citation>
    <scope>NUCLEOTIDE SEQUENCE [LARGE SCALE GENOMIC DNA]</scope>
    <source>
        <strain evidence="4 5">XM1</strain>
    </source>
</reference>
<feature type="domain" description="Response regulatory" evidence="3">
    <location>
        <begin position="25"/>
        <end position="140"/>
    </location>
</feature>
<evidence type="ECO:0000313" key="4">
    <source>
        <dbReference type="EMBL" id="PHP26430.1"/>
    </source>
</evidence>